<sequence>MEDQTNGNEIKAIPPKERVIITVYVESPRKQSNKSHQNPISINKNSHPNAHPKAPKSRGYDRRAELLAYSRELRNVDSATTHLPKTKSKWRVKSETAAVRRLPSRRGLRQGRYERVGMMREERTEVVEQRCLPKCFNGDYKRSSGRLGSSILRKLKSLMGGLSMGCKRGGW</sequence>
<protein>
    <submittedName>
        <fullName evidence="3">Uncharacterized protein LOC111462789</fullName>
    </submittedName>
</protein>
<accession>A0A6J1HCQ4</accession>
<evidence type="ECO:0000256" key="1">
    <source>
        <dbReference type="SAM" id="MobiDB-lite"/>
    </source>
</evidence>
<feature type="region of interest" description="Disordered" evidence="1">
    <location>
        <begin position="25"/>
        <end position="60"/>
    </location>
</feature>
<dbReference type="Proteomes" id="UP000504609">
    <property type="component" value="Unplaced"/>
</dbReference>
<gene>
    <name evidence="3" type="primary">LOC111462789</name>
</gene>
<dbReference type="AlphaFoldDB" id="A0A6J1HCQ4"/>
<evidence type="ECO:0000313" key="3">
    <source>
        <dbReference type="RefSeq" id="XP_022962296.1"/>
    </source>
</evidence>
<name>A0A6J1HCQ4_CUCMO</name>
<proteinExistence type="predicted"/>
<keyword evidence="2" id="KW-1185">Reference proteome</keyword>
<dbReference type="RefSeq" id="XP_022962296.1">
    <property type="nucleotide sequence ID" value="XM_023106528.1"/>
</dbReference>
<dbReference type="KEGG" id="cmos:111462789"/>
<organism evidence="2 3">
    <name type="scientific">Cucurbita moschata</name>
    <name type="common">Winter crookneck squash</name>
    <name type="synonym">Cucurbita pepo var. moschata</name>
    <dbReference type="NCBI Taxonomy" id="3662"/>
    <lineage>
        <taxon>Eukaryota</taxon>
        <taxon>Viridiplantae</taxon>
        <taxon>Streptophyta</taxon>
        <taxon>Embryophyta</taxon>
        <taxon>Tracheophyta</taxon>
        <taxon>Spermatophyta</taxon>
        <taxon>Magnoliopsida</taxon>
        <taxon>eudicotyledons</taxon>
        <taxon>Gunneridae</taxon>
        <taxon>Pentapetalae</taxon>
        <taxon>rosids</taxon>
        <taxon>fabids</taxon>
        <taxon>Cucurbitales</taxon>
        <taxon>Cucurbitaceae</taxon>
        <taxon>Cucurbiteae</taxon>
        <taxon>Cucurbita</taxon>
    </lineage>
</organism>
<reference evidence="3" key="1">
    <citation type="submission" date="2025-08" db="UniProtKB">
        <authorList>
            <consortium name="RefSeq"/>
        </authorList>
    </citation>
    <scope>IDENTIFICATION</scope>
    <source>
        <tissue evidence="3">Young leaves</tissue>
    </source>
</reference>
<feature type="compositionally biased region" description="Polar residues" evidence="1">
    <location>
        <begin position="34"/>
        <end position="48"/>
    </location>
</feature>
<dbReference type="GeneID" id="111462789"/>
<evidence type="ECO:0000313" key="2">
    <source>
        <dbReference type="Proteomes" id="UP000504609"/>
    </source>
</evidence>